<proteinExistence type="predicted"/>
<name>A0ABM0U654_CAMSA</name>
<dbReference type="SUPFAM" id="SSF81383">
    <property type="entry name" value="F-box domain"/>
    <property type="match status" value="1"/>
</dbReference>
<dbReference type="InterPro" id="IPR050942">
    <property type="entry name" value="F-box_BR-signaling"/>
</dbReference>
<dbReference type="InterPro" id="IPR005174">
    <property type="entry name" value="KIB1-4_b-propeller"/>
</dbReference>
<organism evidence="2 3">
    <name type="scientific">Camelina sativa</name>
    <name type="common">False flax</name>
    <name type="synonym">Myagrum sativum</name>
    <dbReference type="NCBI Taxonomy" id="90675"/>
    <lineage>
        <taxon>Eukaryota</taxon>
        <taxon>Viridiplantae</taxon>
        <taxon>Streptophyta</taxon>
        <taxon>Embryophyta</taxon>
        <taxon>Tracheophyta</taxon>
        <taxon>Spermatophyta</taxon>
        <taxon>Magnoliopsida</taxon>
        <taxon>eudicotyledons</taxon>
        <taxon>Gunneridae</taxon>
        <taxon>Pentapetalae</taxon>
        <taxon>rosids</taxon>
        <taxon>malvids</taxon>
        <taxon>Brassicales</taxon>
        <taxon>Brassicaceae</taxon>
        <taxon>Camelineae</taxon>
        <taxon>Camelina</taxon>
    </lineage>
</organism>
<reference evidence="2" key="1">
    <citation type="journal article" date="2014" name="Nat. Commun.">
        <title>The emerging biofuel crop Camelina sativa retains a highly undifferentiated hexaploid genome structure.</title>
        <authorList>
            <person name="Kagale S."/>
            <person name="Koh C."/>
            <person name="Nixon J."/>
            <person name="Bollina V."/>
            <person name="Clarke W.E."/>
            <person name="Tuteja R."/>
            <person name="Spillane C."/>
            <person name="Robinson S.J."/>
            <person name="Links M.G."/>
            <person name="Clarke C."/>
            <person name="Higgins E.E."/>
            <person name="Huebert T."/>
            <person name="Sharpe A.G."/>
            <person name="Parkin I.A."/>
        </authorList>
    </citation>
    <scope>NUCLEOTIDE SEQUENCE [LARGE SCALE GENOMIC DNA]</scope>
    <source>
        <strain evidence="2">cv. DH55</strain>
    </source>
</reference>
<keyword evidence="2" id="KW-1185">Reference proteome</keyword>
<dbReference type="InterPro" id="IPR036047">
    <property type="entry name" value="F-box-like_dom_sf"/>
</dbReference>
<dbReference type="Proteomes" id="UP000694864">
    <property type="component" value="Chromosome 10"/>
</dbReference>
<dbReference type="InterPro" id="IPR001810">
    <property type="entry name" value="F-box_dom"/>
</dbReference>
<evidence type="ECO:0000259" key="1">
    <source>
        <dbReference type="SMART" id="SM00256"/>
    </source>
</evidence>
<dbReference type="RefSeq" id="XP_010436446.1">
    <property type="nucleotide sequence ID" value="XM_010438144.1"/>
</dbReference>
<dbReference type="Pfam" id="PF03478">
    <property type="entry name" value="Beta-prop_KIB1-4"/>
    <property type="match status" value="1"/>
</dbReference>
<dbReference type="GeneID" id="104720195"/>
<feature type="domain" description="F-box" evidence="1">
    <location>
        <begin position="13"/>
        <end position="53"/>
    </location>
</feature>
<dbReference type="Pfam" id="PF00646">
    <property type="entry name" value="F-box"/>
    <property type="match status" value="1"/>
</dbReference>
<evidence type="ECO:0000313" key="2">
    <source>
        <dbReference type="Proteomes" id="UP000694864"/>
    </source>
</evidence>
<gene>
    <name evidence="3" type="primary">LOC104720195</name>
</gene>
<dbReference type="PANTHER" id="PTHR44259">
    <property type="entry name" value="OS07G0183000 PROTEIN-RELATED"/>
    <property type="match status" value="1"/>
</dbReference>
<dbReference type="Gene3D" id="1.20.1280.50">
    <property type="match status" value="1"/>
</dbReference>
<reference evidence="3" key="2">
    <citation type="submission" date="2025-08" db="UniProtKB">
        <authorList>
            <consortium name="RefSeq"/>
        </authorList>
    </citation>
    <scope>IDENTIFICATION</scope>
    <source>
        <tissue evidence="3">Leaf</tissue>
    </source>
</reference>
<dbReference type="PANTHER" id="PTHR44259:SF26">
    <property type="entry name" value="F-BOX FAMILY PROTEIN-LIKE PROTEIN"/>
    <property type="match status" value="1"/>
</dbReference>
<protein>
    <submittedName>
        <fullName evidence="3">F-box protein At4g22660</fullName>
    </submittedName>
</protein>
<evidence type="ECO:0000313" key="3">
    <source>
        <dbReference type="RefSeq" id="XP_010436446.1"/>
    </source>
</evidence>
<dbReference type="SMART" id="SM00256">
    <property type="entry name" value="FBOX"/>
    <property type="match status" value="1"/>
</dbReference>
<accession>A0ABM0U654</accession>
<sequence length="363" mass="42501">MKKNHNPNSWSELPLDILNLVFERLSFANFQRAKSVCSSWYSASRQSVPKNQIPWSICFPEDNDNNSSCTLFNPEEKHKLYKTQDLGVEFHKSECIATYGSWLLMRDPRYNLYILNLFTHEKFNLPSVKSQLGTINLEKVIADWFLLSNDHNTSSKAEDIIMQSPVIWIDEKTKEDYIVLWGLRSWCVFYAKKGDTSWSQVPDISYCQHLVYKDHKLYSFSCKNILTILDFSGEIPQQTFRNPCLVDETKLVVTVTGDVLKVERMKINQSFRIYKVYSSSRLLKEYEGVYSLGDEAMILDLGITFPANDFEGFHRNSIYFCDRENTHQISIFDLETKNMKRLHNFDFNCSSSRWFLPSFTSTR</sequence>